<evidence type="ECO:0008006" key="4">
    <source>
        <dbReference type="Google" id="ProtNLM"/>
    </source>
</evidence>
<proteinExistence type="predicted"/>
<keyword evidence="1" id="KW-0732">Signal</keyword>
<dbReference type="AlphaFoldDB" id="A0AAD6ZI64"/>
<feature type="signal peptide" evidence="1">
    <location>
        <begin position="1"/>
        <end position="21"/>
    </location>
</feature>
<keyword evidence="3" id="KW-1185">Reference proteome</keyword>
<gene>
    <name evidence="2" type="ORF">DFH08DRAFT_968851</name>
</gene>
<evidence type="ECO:0000313" key="3">
    <source>
        <dbReference type="Proteomes" id="UP001218218"/>
    </source>
</evidence>
<reference evidence="2" key="1">
    <citation type="submission" date="2023-03" db="EMBL/GenBank/DDBJ databases">
        <title>Massive genome expansion in bonnet fungi (Mycena s.s.) driven by repeated elements and novel gene families across ecological guilds.</title>
        <authorList>
            <consortium name="Lawrence Berkeley National Laboratory"/>
            <person name="Harder C.B."/>
            <person name="Miyauchi S."/>
            <person name="Viragh M."/>
            <person name="Kuo A."/>
            <person name="Thoen E."/>
            <person name="Andreopoulos B."/>
            <person name="Lu D."/>
            <person name="Skrede I."/>
            <person name="Drula E."/>
            <person name="Henrissat B."/>
            <person name="Morin E."/>
            <person name="Kohler A."/>
            <person name="Barry K."/>
            <person name="LaButti K."/>
            <person name="Morin E."/>
            <person name="Salamov A."/>
            <person name="Lipzen A."/>
            <person name="Mereny Z."/>
            <person name="Hegedus B."/>
            <person name="Baldrian P."/>
            <person name="Stursova M."/>
            <person name="Weitz H."/>
            <person name="Taylor A."/>
            <person name="Grigoriev I.V."/>
            <person name="Nagy L.G."/>
            <person name="Martin F."/>
            <person name="Kauserud H."/>
        </authorList>
    </citation>
    <scope>NUCLEOTIDE SEQUENCE</scope>
    <source>
        <strain evidence="2">CBHHK002</strain>
    </source>
</reference>
<evidence type="ECO:0000256" key="1">
    <source>
        <dbReference type="SAM" id="SignalP"/>
    </source>
</evidence>
<accession>A0AAD6ZI64</accession>
<sequence length="128" mass="13270">MFTTALRAAAATWLALPTALSFNLSLPLDTQTSPPLGKTAAAAFLPLSQSLLAAAAHPPAVSSSLLLPPASCSSAHAHTLAHSAHALHPARFGCTARVYPLGLKSAHNGWCMPGIPHAIRCKYSTRRA</sequence>
<comment type="caution">
    <text evidence="2">The sequence shown here is derived from an EMBL/GenBank/DDBJ whole genome shotgun (WGS) entry which is preliminary data.</text>
</comment>
<protein>
    <recommendedName>
        <fullName evidence="4">Secreted protein</fullName>
    </recommendedName>
</protein>
<name>A0AAD6ZI64_9AGAR</name>
<feature type="chain" id="PRO_5042098749" description="Secreted protein" evidence="1">
    <location>
        <begin position="22"/>
        <end position="128"/>
    </location>
</feature>
<organism evidence="2 3">
    <name type="scientific">Mycena albidolilacea</name>
    <dbReference type="NCBI Taxonomy" id="1033008"/>
    <lineage>
        <taxon>Eukaryota</taxon>
        <taxon>Fungi</taxon>
        <taxon>Dikarya</taxon>
        <taxon>Basidiomycota</taxon>
        <taxon>Agaricomycotina</taxon>
        <taxon>Agaricomycetes</taxon>
        <taxon>Agaricomycetidae</taxon>
        <taxon>Agaricales</taxon>
        <taxon>Marasmiineae</taxon>
        <taxon>Mycenaceae</taxon>
        <taxon>Mycena</taxon>
    </lineage>
</organism>
<dbReference type="EMBL" id="JARIHO010000045">
    <property type="protein sequence ID" value="KAJ7323831.1"/>
    <property type="molecule type" value="Genomic_DNA"/>
</dbReference>
<dbReference type="Proteomes" id="UP001218218">
    <property type="component" value="Unassembled WGS sequence"/>
</dbReference>
<evidence type="ECO:0000313" key="2">
    <source>
        <dbReference type="EMBL" id="KAJ7323831.1"/>
    </source>
</evidence>